<keyword evidence="1" id="KW-0812">Transmembrane</keyword>
<proteinExistence type="predicted"/>
<gene>
    <name evidence="2" type="ORF">METZ01_LOCUS454401</name>
</gene>
<keyword evidence="1" id="KW-0472">Membrane</keyword>
<reference evidence="2" key="1">
    <citation type="submission" date="2018-05" db="EMBL/GenBank/DDBJ databases">
        <authorList>
            <person name="Lanie J.A."/>
            <person name="Ng W.-L."/>
            <person name="Kazmierczak K.M."/>
            <person name="Andrzejewski T.M."/>
            <person name="Davidsen T.M."/>
            <person name="Wayne K.J."/>
            <person name="Tettelin H."/>
            <person name="Glass J.I."/>
            <person name="Rusch D."/>
            <person name="Podicherti R."/>
            <person name="Tsui H.-C.T."/>
            <person name="Winkler M.E."/>
        </authorList>
    </citation>
    <scope>NUCLEOTIDE SEQUENCE</scope>
</reference>
<feature type="transmembrane region" description="Helical" evidence="1">
    <location>
        <begin position="16"/>
        <end position="36"/>
    </location>
</feature>
<name>A0A383A140_9ZZZZ</name>
<dbReference type="EMBL" id="UINC01188360">
    <property type="protein sequence ID" value="SVE01547.1"/>
    <property type="molecule type" value="Genomic_DNA"/>
</dbReference>
<accession>A0A383A140</accession>
<sequence length="69" mass="7638">MPTTASNPTTYNRGLILVHFFGIVFVSTAEGIIAWANRRLGPAIREQARANHSIFKLKPTCAHWSVVSD</sequence>
<organism evidence="2">
    <name type="scientific">marine metagenome</name>
    <dbReference type="NCBI Taxonomy" id="408172"/>
    <lineage>
        <taxon>unclassified sequences</taxon>
        <taxon>metagenomes</taxon>
        <taxon>ecological metagenomes</taxon>
    </lineage>
</organism>
<evidence type="ECO:0000256" key="1">
    <source>
        <dbReference type="SAM" id="Phobius"/>
    </source>
</evidence>
<dbReference type="AlphaFoldDB" id="A0A383A140"/>
<keyword evidence="1" id="KW-1133">Transmembrane helix</keyword>
<protein>
    <submittedName>
        <fullName evidence="2">Uncharacterized protein</fullName>
    </submittedName>
</protein>
<evidence type="ECO:0000313" key="2">
    <source>
        <dbReference type="EMBL" id="SVE01547.1"/>
    </source>
</evidence>